<feature type="transmembrane region" description="Helical" evidence="10">
    <location>
        <begin position="1221"/>
        <end position="1242"/>
    </location>
</feature>
<keyword evidence="3" id="KW-0813">Transport</keyword>
<dbReference type="SUPFAM" id="SSF52540">
    <property type="entry name" value="P-loop containing nucleoside triphosphate hydrolases"/>
    <property type="match status" value="2"/>
</dbReference>
<feature type="transmembrane region" description="Helical" evidence="10">
    <location>
        <begin position="1144"/>
        <end position="1164"/>
    </location>
</feature>
<dbReference type="HOGENOM" id="CLU_001640_1_0_1"/>
<dbReference type="GO" id="GO:0016887">
    <property type="term" value="F:ATP hydrolysis activity"/>
    <property type="evidence" value="ECO:0007669"/>
    <property type="project" value="InterPro"/>
</dbReference>
<feature type="transmembrane region" description="Helical" evidence="10">
    <location>
        <begin position="274"/>
        <end position="299"/>
    </location>
</feature>
<dbReference type="InParanoid" id="A0A0C3FDR6"/>
<evidence type="ECO:0000256" key="2">
    <source>
        <dbReference type="ARBA" id="ARBA00008869"/>
    </source>
</evidence>
<dbReference type="InterPro" id="IPR003593">
    <property type="entry name" value="AAA+_ATPase"/>
</dbReference>
<organism evidence="12 13">
    <name type="scientific">Piloderma croceum (strain F 1598)</name>
    <dbReference type="NCBI Taxonomy" id="765440"/>
    <lineage>
        <taxon>Eukaryota</taxon>
        <taxon>Fungi</taxon>
        <taxon>Dikarya</taxon>
        <taxon>Basidiomycota</taxon>
        <taxon>Agaricomycotina</taxon>
        <taxon>Agaricomycetes</taxon>
        <taxon>Agaricomycetidae</taxon>
        <taxon>Atheliales</taxon>
        <taxon>Atheliaceae</taxon>
        <taxon>Piloderma</taxon>
    </lineage>
</organism>
<dbReference type="InterPro" id="IPR013525">
    <property type="entry name" value="ABC2_TM"/>
</dbReference>
<keyword evidence="7" id="KW-0067">ATP-binding</keyword>
<dbReference type="GO" id="GO:0140359">
    <property type="term" value="F:ABC-type transporter activity"/>
    <property type="evidence" value="ECO:0007669"/>
    <property type="project" value="InterPro"/>
</dbReference>
<dbReference type="Pfam" id="PF12698">
    <property type="entry name" value="ABC2_membrane_3"/>
    <property type="match status" value="1"/>
</dbReference>
<dbReference type="InterPro" id="IPR027417">
    <property type="entry name" value="P-loop_NTPase"/>
</dbReference>
<evidence type="ECO:0000259" key="11">
    <source>
        <dbReference type="PROSITE" id="PS50893"/>
    </source>
</evidence>
<dbReference type="Pfam" id="PF00005">
    <property type="entry name" value="ABC_tran"/>
    <property type="match status" value="2"/>
</dbReference>
<feature type="transmembrane region" description="Helical" evidence="10">
    <location>
        <begin position="338"/>
        <end position="362"/>
    </location>
</feature>
<evidence type="ECO:0000256" key="6">
    <source>
        <dbReference type="ARBA" id="ARBA00022741"/>
    </source>
</evidence>
<feature type="domain" description="ABC transporter" evidence="11">
    <location>
        <begin position="472"/>
        <end position="705"/>
    </location>
</feature>
<reference evidence="12 13" key="1">
    <citation type="submission" date="2014-04" db="EMBL/GenBank/DDBJ databases">
        <authorList>
            <consortium name="DOE Joint Genome Institute"/>
            <person name="Kuo A."/>
            <person name="Tarkka M."/>
            <person name="Buscot F."/>
            <person name="Kohler A."/>
            <person name="Nagy L.G."/>
            <person name="Floudas D."/>
            <person name="Copeland A."/>
            <person name="Barry K.W."/>
            <person name="Cichocki N."/>
            <person name="Veneault-Fourrey C."/>
            <person name="LaButti K."/>
            <person name="Lindquist E.A."/>
            <person name="Lipzen A."/>
            <person name="Lundell T."/>
            <person name="Morin E."/>
            <person name="Murat C."/>
            <person name="Sun H."/>
            <person name="Tunlid A."/>
            <person name="Henrissat B."/>
            <person name="Grigoriev I.V."/>
            <person name="Hibbett D.S."/>
            <person name="Martin F."/>
            <person name="Nordberg H.P."/>
            <person name="Cantor M.N."/>
            <person name="Hua S.X."/>
        </authorList>
    </citation>
    <scope>NUCLEOTIDE SEQUENCE [LARGE SCALE GENOMIC DNA]</scope>
    <source>
        <strain evidence="12 13">F 1598</strain>
    </source>
</reference>
<evidence type="ECO:0000313" key="13">
    <source>
        <dbReference type="Proteomes" id="UP000054166"/>
    </source>
</evidence>
<evidence type="ECO:0000256" key="10">
    <source>
        <dbReference type="SAM" id="Phobius"/>
    </source>
</evidence>
<evidence type="ECO:0000256" key="4">
    <source>
        <dbReference type="ARBA" id="ARBA00022692"/>
    </source>
</evidence>
<protein>
    <recommendedName>
        <fullName evidence="11">ABC transporter domain-containing protein</fullName>
    </recommendedName>
</protein>
<evidence type="ECO:0000256" key="7">
    <source>
        <dbReference type="ARBA" id="ARBA00022840"/>
    </source>
</evidence>
<dbReference type="GO" id="GO:0005319">
    <property type="term" value="F:lipid transporter activity"/>
    <property type="evidence" value="ECO:0007669"/>
    <property type="project" value="TreeGrafter"/>
</dbReference>
<evidence type="ECO:0000256" key="3">
    <source>
        <dbReference type="ARBA" id="ARBA00022448"/>
    </source>
</evidence>
<dbReference type="InterPro" id="IPR003439">
    <property type="entry name" value="ABC_transporter-like_ATP-bd"/>
</dbReference>
<dbReference type="PANTHER" id="PTHR19229">
    <property type="entry name" value="ATP-BINDING CASSETTE TRANSPORTER SUBFAMILY A ABCA"/>
    <property type="match status" value="1"/>
</dbReference>
<name>A0A0C3FDR6_PILCF</name>
<feature type="transmembrane region" description="Helical" evidence="10">
    <location>
        <begin position="306"/>
        <end position="326"/>
    </location>
</feature>
<evidence type="ECO:0000256" key="8">
    <source>
        <dbReference type="ARBA" id="ARBA00022989"/>
    </source>
</evidence>
<evidence type="ECO:0000313" key="12">
    <source>
        <dbReference type="EMBL" id="KIM78046.1"/>
    </source>
</evidence>
<reference evidence="13" key="2">
    <citation type="submission" date="2015-01" db="EMBL/GenBank/DDBJ databases">
        <title>Evolutionary Origins and Diversification of the Mycorrhizal Mutualists.</title>
        <authorList>
            <consortium name="DOE Joint Genome Institute"/>
            <consortium name="Mycorrhizal Genomics Consortium"/>
            <person name="Kohler A."/>
            <person name="Kuo A."/>
            <person name="Nagy L.G."/>
            <person name="Floudas D."/>
            <person name="Copeland A."/>
            <person name="Barry K.W."/>
            <person name="Cichocki N."/>
            <person name="Veneault-Fourrey C."/>
            <person name="LaButti K."/>
            <person name="Lindquist E.A."/>
            <person name="Lipzen A."/>
            <person name="Lundell T."/>
            <person name="Morin E."/>
            <person name="Murat C."/>
            <person name="Riley R."/>
            <person name="Ohm R."/>
            <person name="Sun H."/>
            <person name="Tunlid A."/>
            <person name="Henrissat B."/>
            <person name="Grigoriev I.V."/>
            <person name="Hibbett D.S."/>
            <person name="Martin F."/>
        </authorList>
    </citation>
    <scope>NUCLEOTIDE SEQUENCE [LARGE SCALE GENOMIC DNA]</scope>
    <source>
        <strain evidence="13">F 1598</strain>
    </source>
</reference>
<dbReference type="Gene3D" id="3.40.50.300">
    <property type="entry name" value="P-loop containing nucleotide triphosphate hydrolases"/>
    <property type="match status" value="2"/>
</dbReference>
<dbReference type="Proteomes" id="UP000054166">
    <property type="component" value="Unassembled WGS sequence"/>
</dbReference>
<keyword evidence="8 10" id="KW-1133">Transmembrane helix</keyword>
<dbReference type="EMBL" id="KN833019">
    <property type="protein sequence ID" value="KIM78046.1"/>
    <property type="molecule type" value="Genomic_DNA"/>
</dbReference>
<feature type="transmembrane region" description="Helical" evidence="10">
    <location>
        <begin position="374"/>
        <end position="392"/>
    </location>
</feature>
<feature type="transmembrane region" description="Helical" evidence="10">
    <location>
        <begin position="1033"/>
        <end position="1053"/>
    </location>
</feature>
<dbReference type="GO" id="GO:0005524">
    <property type="term" value="F:ATP binding"/>
    <property type="evidence" value="ECO:0007669"/>
    <property type="project" value="UniProtKB-KW"/>
</dbReference>
<feature type="transmembrane region" description="Helical" evidence="10">
    <location>
        <begin position="404"/>
        <end position="427"/>
    </location>
</feature>
<feature type="transmembrane region" description="Helical" evidence="10">
    <location>
        <begin position="1073"/>
        <end position="1098"/>
    </location>
</feature>
<dbReference type="InterPro" id="IPR017871">
    <property type="entry name" value="ABC_transporter-like_CS"/>
</dbReference>
<keyword evidence="4 10" id="KW-0812">Transmembrane</keyword>
<feature type="domain" description="ABC transporter" evidence="11">
    <location>
        <begin position="1291"/>
        <end position="1519"/>
    </location>
</feature>
<dbReference type="OrthoDB" id="8061355at2759"/>
<evidence type="ECO:0000256" key="1">
    <source>
        <dbReference type="ARBA" id="ARBA00004141"/>
    </source>
</evidence>
<keyword evidence="5" id="KW-0677">Repeat</keyword>
<dbReference type="STRING" id="765440.A0A0C3FDR6"/>
<feature type="transmembrane region" description="Helical" evidence="10">
    <location>
        <begin position="1176"/>
        <end position="1200"/>
    </location>
</feature>
<dbReference type="GO" id="GO:0016020">
    <property type="term" value="C:membrane"/>
    <property type="evidence" value="ECO:0007669"/>
    <property type="project" value="UniProtKB-SubCell"/>
</dbReference>
<keyword evidence="13" id="KW-1185">Reference proteome</keyword>
<dbReference type="PROSITE" id="PS50893">
    <property type="entry name" value="ABC_TRANSPORTER_2"/>
    <property type="match status" value="2"/>
</dbReference>
<keyword evidence="9 10" id="KW-0472">Membrane</keyword>
<dbReference type="SMART" id="SM00382">
    <property type="entry name" value="AAA"/>
    <property type="match status" value="2"/>
</dbReference>
<feature type="transmembrane region" description="Helical" evidence="10">
    <location>
        <begin position="849"/>
        <end position="871"/>
    </location>
</feature>
<feature type="transmembrane region" description="Helical" evidence="10">
    <location>
        <begin position="24"/>
        <end position="45"/>
    </location>
</feature>
<keyword evidence="6" id="KW-0547">Nucleotide-binding</keyword>
<evidence type="ECO:0000256" key="9">
    <source>
        <dbReference type="ARBA" id="ARBA00023136"/>
    </source>
</evidence>
<accession>A0A0C3FDR6</accession>
<comment type="subcellular location">
    <subcellularLocation>
        <location evidence="1">Membrane</location>
        <topology evidence="1">Multi-pass membrane protein</topology>
    </subcellularLocation>
</comment>
<feature type="transmembrane region" description="Helical" evidence="10">
    <location>
        <begin position="220"/>
        <end position="243"/>
    </location>
</feature>
<dbReference type="InterPro" id="IPR026082">
    <property type="entry name" value="ABCA"/>
</dbReference>
<proteinExistence type="inferred from homology"/>
<dbReference type="PANTHER" id="PTHR19229:SF36">
    <property type="entry name" value="ATP-BINDING CASSETTE SUB-FAMILY A MEMBER 2"/>
    <property type="match status" value="1"/>
</dbReference>
<comment type="similarity">
    <text evidence="2">Belongs to the ABC transporter superfamily. ABCA family.</text>
</comment>
<dbReference type="CDD" id="cd03263">
    <property type="entry name" value="ABC_subfamily_A"/>
    <property type="match status" value="2"/>
</dbReference>
<gene>
    <name evidence="12" type="ORF">PILCRDRAFT_75983</name>
</gene>
<sequence>MTILFWRQFQILVWKNWVILSRHIYLNFLRCLFLPVAFGVFLQYCQKLLTFPSNFGLGSPLPIPAIIDKFDGSHPLIWADSSNGTTVISADAIMSKVVEGFTPTQLAGVKKVASASDIPVACPQTLNELSTCFAAIQFNDFLEAPADFGDIDVISYTLLSDGARATVDVMKHGGDSMDKIMPLQWAIDQAIIEMKTGRQFPPPLELPFSQDTNQAQQAGFLLNFLIGIRQITCLALFICYIGIAYQLPGEFASERAGLLTSHMKAMGLADSPRIISWHVSMTLAYLPAWIIVAIVWHFCIFTRTSVLLVLVTHVLLGLSLASWSFFVATSFGNSPQLAAIATTLLAMGFAIIACIYSSAGTLEAAIFSVFFPPGYYIFAIRAICGFEINLVVTDALKPDPDNGLMLFSLLIVAGVDVFLWPYLAVLLERRIYDAQNPTIRSWSRWRKSKYESLSDADASTETYSTLPPDTAISIRNLEKSFRTSFFRRKTRLVTAIADLSLDIPKYGIFVLLGSNGAGKTTTMSIIAGLLGRTGGSVTFEGGEARPPRGTLGIVPQKNVLFPGLTCYQTLRVWSSIKRPIGSNEEDLIQLLRDCDLEKKTHSIAMTLSGGQKRKLQLAIGLVGGSHIVLVDECTSGIDPLARRAIWRILSSFRQERTIVYTTHFLDEADLLADNIAVLAAPGKLVANGSPVTLKTSLGEGYSVQVKFSHDLAKNIDDLPGGLLSSIRLFAPEVYATTPSSTQMSYHLRSKDPLAVENVLLMLDRMKDTFGIMSYDVIGTKIEDIFLRLMTPVKGHENVKDKLSSEDDSQSVMTVVEPEPLELTTGQPRAPWHQALVIFQKRLLIARRSWLPQLLLVLVAVAGSTVPTFFMAGRPAACIPGFHNFPTIPLYLPISPLNTFSPFSGTAGEAVAILTTNTTPILTTPPDITAALGLSGRFVPTLNVADNATLIQYVNQNFKNMSLGAFSLEVTTSNSLFAWETSNSGLKGSAMLNLGTNILLGQTLQTSELPTSLVLANYATFPLPDVGLLPALKWAAFFGAAMAVYTAFFALYVAQERCSSVQAMQLSNGLSNPVGLWLGHLLFDTMFAVLVATLITIIFATTSNQFHGLGFFWAVLVLYGIDGALLAYCISLVTTSPLSAFAATAAYEILAFLIYLVAYLAILTFSTVDANRPLSIAHFILSLIAPIPSVLRAAFVSVNLFELLCDEVTTTTPSNLGSIMRFGGPILYLVVMGCILFSALILAQSGSIMPRQLTCQRRAKPVTSRKKSLWRRSPKLDVAAEARAVSTSNDVLRVMRVSKAYDNTKAVDDVSLGVSRDTIFALLGPSGAGKTVTFSVISGDEKPDKGEIYINGVSVARQPRVARLSLGLCPQFTAIDSQLTVREHLEVYARLKGLGRAAMRRDIDRLMEAIKLTPYVERLASKLSGGNQRKLSLAIALLGNPSLILIDEFSTGVDVQMKREMWQTLKDVAGGKAIVITTHSMEEATALADKVGIISKEMLAIGERDELCDRYAAYEVHFATRTREDAMKARMLMSEVPGARKANDVANRYEVPIRGDGCLTLAQLFRLLANKGNLEFTVEKATLESVFLKVVNENKVLEEDSHRPGLNII</sequence>
<evidence type="ECO:0000256" key="5">
    <source>
        <dbReference type="ARBA" id="ARBA00022737"/>
    </source>
</evidence>
<feature type="transmembrane region" description="Helical" evidence="10">
    <location>
        <begin position="1110"/>
        <end position="1132"/>
    </location>
</feature>
<dbReference type="PROSITE" id="PS00211">
    <property type="entry name" value="ABC_TRANSPORTER_1"/>
    <property type="match status" value="2"/>
</dbReference>